<dbReference type="STRING" id="1685382.AVJ23_16085"/>
<accession>A0A0W7WGH4</accession>
<gene>
    <name evidence="1" type="ORF">AVJ23_16085</name>
</gene>
<dbReference type="RefSeq" id="WP_058863237.1">
    <property type="nucleotide sequence ID" value="NZ_LPXO01000011.1"/>
</dbReference>
<keyword evidence="2" id="KW-1185">Reference proteome</keyword>
<protein>
    <recommendedName>
        <fullName evidence="3">Protein ImuA</fullName>
    </recommendedName>
</protein>
<dbReference type="InterPro" id="IPR027417">
    <property type="entry name" value="P-loop_NTPase"/>
</dbReference>
<comment type="caution">
    <text evidence="1">The sequence shown here is derived from an EMBL/GenBank/DDBJ whole genome shotgun (WGS) entry which is preliminary data.</text>
</comment>
<dbReference type="AlphaFoldDB" id="A0A0W7WGH4"/>
<evidence type="ECO:0000313" key="2">
    <source>
        <dbReference type="Proteomes" id="UP000054396"/>
    </source>
</evidence>
<name>A0A0W7WGH4_9RHOB</name>
<dbReference type="EMBL" id="LPXO01000011">
    <property type="protein sequence ID" value="KUF09673.1"/>
    <property type="molecule type" value="Genomic_DNA"/>
</dbReference>
<dbReference type="Gene3D" id="3.40.50.300">
    <property type="entry name" value="P-loop containing nucleotide triphosphate hydrolases"/>
    <property type="match status" value="1"/>
</dbReference>
<dbReference type="Proteomes" id="UP000054396">
    <property type="component" value="Unassembled WGS sequence"/>
</dbReference>
<reference evidence="1 2" key="1">
    <citation type="submission" date="2015-12" db="EMBL/GenBank/DDBJ databases">
        <authorList>
            <person name="Shamseldin A."/>
            <person name="Moawad H."/>
            <person name="Abd El-Rahim W.M."/>
            <person name="Sadowsky M.J."/>
        </authorList>
    </citation>
    <scope>NUCLEOTIDE SEQUENCE [LARGE SCALE GENOMIC DNA]</scope>
    <source>
        <strain evidence="1 2">SJ5A-1</strain>
    </source>
</reference>
<evidence type="ECO:0008006" key="3">
    <source>
        <dbReference type="Google" id="ProtNLM"/>
    </source>
</evidence>
<sequence length="200" mass="21916">MTAIAPLTRRPHRPPPALTLWDEMQLTLARVHEICGRARRMLALRVAARAGAPVIWIAPAWGTDPLNPCGMAPLIDPGQVLFVAPERGPDLLWAMEEALRSGAAPVVIADLPEPPGMTPVRRLHLAAEQGAGHGRCRPLGLLLTPGTGGAPGIETRWQADPLHRPGRQAWRLERLRARMQPPRSWRLDQDRLTPLADPVP</sequence>
<dbReference type="SUPFAM" id="SSF52540">
    <property type="entry name" value="P-loop containing nucleoside triphosphate hydrolases"/>
    <property type="match status" value="1"/>
</dbReference>
<organism evidence="1 2">
    <name type="scientific">Pseudoponticoccus marisrubri</name>
    <dbReference type="NCBI Taxonomy" id="1685382"/>
    <lineage>
        <taxon>Bacteria</taxon>
        <taxon>Pseudomonadati</taxon>
        <taxon>Pseudomonadota</taxon>
        <taxon>Alphaproteobacteria</taxon>
        <taxon>Rhodobacterales</taxon>
        <taxon>Roseobacteraceae</taxon>
        <taxon>Pseudoponticoccus</taxon>
    </lineage>
</organism>
<evidence type="ECO:0000313" key="1">
    <source>
        <dbReference type="EMBL" id="KUF09673.1"/>
    </source>
</evidence>
<proteinExistence type="predicted"/>
<dbReference type="OrthoDB" id="7630980at2"/>